<sequence length="193" mass="22008">MKAKREDRASDSCLQRKSPKIAEPDCDWDNQYCIACDKQTFRAAYCSVSCRLSDHEAALPRTFGVIPPTIRSQGAPRTIAPRQPQKKFRLSPNYDFRNPSRYNKEEMMTVSTEHESVRVRVKLPSDKNYVKDLHTQTIERCLQATEQEMGPWSSDELAVGGIKSPKPQPFLTNQTSPTLPNKESAENRHVRPS</sequence>
<dbReference type="Proteomes" id="UP001201980">
    <property type="component" value="Unassembled WGS sequence"/>
</dbReference>
<feature type="compositionally biased region" description="Polar residues" evidence="1">
    <location>
        <begin position="170"/>
        <end position="181"/>
    </location>
</feature>
<reference evidence="2" key="1">
    <citation type="submission" date="2022-07" db="EMBL/GenBank/DDBJ databases">
        <title>Draft genome sequence of Zalerion maritima ATCC 34329, a (micro)plastics degrading marine fungus.</title>
        <authorList>
            <person name="Paco A."/>
            <person name="Goncalves M.F.M."/>
            <person name="Rocha-Santos T.A.P."/>
            <person name="Alves A."/>
        </authorList>
    </citation>
    <scope>NUCLEOTIDE SEQUENCE</scope>
    <source>
        <strain evidence="2">ATCC 34329</strain>
    </source>
</reference>
<comment type="caution">
    <text evidence="2">The sequence shown here is derived from an EMBL/GenBank/DDBJ whole genome shotgun (WGS) entry which is preliminary data.</text>
</comment>
<evidence type="ECO:0000313" key="3">
    <source>
        <dbReference type="Proteomes" id="UP001201980"/>
    </source>
</evidence>
<dbReference type="EMBL" id="JAKWBI020000211">
    <property type="protein sequence ID" value="KAJ2898973.1"/>
    <property type="molecule type" value="Genomic_DNA"/>
</dbReference>
<keyword evidence="3" id="KW-1185">Reference proteome</keyword>
<protein>
    <submittedName>
        <fullName evidence="2">Uncharacterized protein</fullName>
    </submittedName>
</protein>
<dbReference type="Pfam" id="PF12855">
    <property type="entry name" value="Ecl1"/>
    <property type="match status" value="1"/>
</dbReference>
<dbReference type="InterPro" id="IPR024368">
    <property type="entry name" value="Ecl1/2/3"/>
</dbReference>
<gene>
    <name evidence="2" type="ORF">MKZ38_003542</name>
</gene>
<proteinExistence type="predicted"/>
<evidence type="ECO:0000256" key="1">
    <source>
        <dbReference type="SAM" id="MobiDB-lite"/>
    </source>
</evidence>
<name>A0AAD5RMT1_9PEZI</name>
<feature type="region of interest" description="Disordered" evidence="1">
    <location>
        <begin position="151"/>
        <end position="193"/>
    </location>
</feature>
<organism evidence="2 3">
    <name type="scientific">Zalerion maritima</name>
    <dbReference type="NCBI Taxonomy" id="339359"/>
    <lineage>
        <taxon>Eukaryota</taxon>
        <taxon>Fungi</taxon>
        <taxon>Dikarya</taxon>
        <taxon>Ascomycota</taxon>
        <taxon>Pezizomycotina</taxon>
        <taxon>Sordariomycetes</taxon>
        <taxon>Lulworthiomycetidae</taxon>
        <taxon>Lulworthiales</taxon>
        <taxon>Lulworthiaceae</taxon>
        <taxon>Zalerion</taxon>
    </lineage>
</organism>
<evidence type="ECO:0000313" key="2">
    <source>
        <dbReference type="EMBL" id="KAJ2898973.1"/>
    </source>
</evidence>
<accession>A0AAD5RMT1</accession>
<dbReference type="AlphaFoldDB" id="A0AAD5RMT1"/>
<feature type="compositionally biased region" description="Basic and acidic residues" evidence="1">
    <location>
        <begin position="183"/>
        <end position="193"/>
    </location>
</feature>